<dbReference type="InterPro" id="IPR041236">
    <property type="entry name" value="PriA_C"/>
</dbReference>
<comment type="catalytic activity">
    <reaction evidence="11 12">
        <text>ATP + H2O = ADP + phosphate + H(+)</text>
        <dbReference type="Rhea" id="RHEA:13065"/>
        <dbReference type="ChEBI" id="CHEBI:15377"/>
        <dbReference type="ChEBI" id="CHEBI:15378"/>
        <dbReference type="ChEBI" id="CHEBI:30616"/>
        <dbReference type="ChEBI" id="CHEBI:43474"/>
        <dbReference type="ChEBI" id="CHEBI:456216"/>
        <dbReference type="EC" id="5.6.2.4"/>
    </reaction>
</comment>
<keyword evidence="2 12" id="KW-0235">DNA replication</keyword>
<dbReference type="Gene3D" id="3.40.50.300">
    <property type="entry name" value="P-loop containing nucleotide triphosphate hydrolases"/>
    <property type="match status" value="2"/>
</dbReference>
<dbReference type="InterPro" id="IPR005259">
    <property type="entry name" value="PriA"/>
</dbReference>
<dbReference type="EC" id="5.6.2.4" evidence="12"/>
<evidence type="ECO:0000256" key="8">
    <source>
        <dbReference type="ARBA" id="ARBA00022840"/>
    </source>
</evidence>
<dbReference type="HAMAP" id="MF_00983">
    <property type="entry name" value="PriA"/>
    <property type="match status" value="1"/>
</dbReference>
<dbReference type="Gene3D" id="3.40.1440.60">
    <property type="entry name" value="PriA, 3(prime) DNA-binding domain"/>
    <property type="match status" value="1"/>
</dbReference>
<organism evidence="14 15">
    <name type="scientific">Georgfuchsia toluolica</name>
    <dbReference type="NCBI Taxonomy" id="424218"/>
    <lineage>
        <taxon>Bacteria</taxon>
        <taxon>Pseudomonadati</taxon>
        <taxon>Pseudomonadota</taxon>
        <taxon>Betaproteobacteria</taxon>
        <taxon>Nitrosomonadales</taxon>
        <taxon>Sterolibacteriaceae</taxon>
        <taxon>Georgfuchsia</taxon>
    </lineage>
</organism>
<evidence type="ECO:0000259" key="13">
    <source>
        <dbReference type="PROSITE" id="PS51192"/>
    </source>
</evidence>
<keyword evidence="1 12" id="KW-0639">Primosome</keyword>
<dbReference type="CDD" id="cd18804">
    <property type="entry name" value="SF2_C_priA"/>
    <property type="match status" value="1"/>
</dbReference>
<feature type="binding site" evidence="12">
    <location>
        <position position="374"/>
    </location>
    <ligand>
        <name>Zn(2+)</name>
        <dbReference type="ChEBI" id="CHEBI:29105"/>
        <label>2</label>
    </ligand>
</feature>
<dbReference type="GO" id="GO:0006310">
    <property type="term" value="P:DNA recombination"/>
    <property type="evidence" value="ECO:0007669"/>
    <property type="project" value="InterPro"/>
</dbReference>
<feature type="domain" description="Helicase ATP-binding" evidence="13">
    <location>
        <begin position="139"/>
        <end position="306"/>
    </location>
</feature>
<dbReference type="PANTHER" id="PTHR30580:SF0">
    <property type="entry name" value="PRIMOSOMAL PROTEIN N"/>
    <property type="match status" value="1"/>
</dbReference>
<dbReference type="GO" id="GO:1990077">
    <property type="term" value="C:primosome complex"/>
    <property type="evidence" value="ECO:0007669"/>
    <property type="project" value="UniProtKB-UniRule"/>
</dbReference>
<dbReference type="Proteomes" id="UP000742786">
    <property type="component" value="Unassembled WGS sequence"/>
</dbReference>
<feature type="binding site" evidence="12">
    <location>
        <position position="392"/>
    </location>
    <ligand>
        <name>Zn(2+)</name>
        <dbReference type="ChEBI" id="CHEBI:29105"/>
        <label>2</label>
    </ligand>
</feature>
<dbReference type="GO" id="GO:0006270">
    <property type="term" value="P:DNA replication initiation"/>
    <property type="evidence" value="ECO:0007669"/>
    <property type="project" value="TreeGrafter"/>
</dbReference>
<dbReference type="GO" id="GO:0006302">
    <property type="term" value="P:double-strand break repair"/>
    <property type="evidence" value="ECO:0007669"/>
    <property type="project" value="InterPro"/>
</dbReference>
<feature type="binding site" evidence="12">
    <location>
        <position position="408"/>
    </location>
    <ligand>
        <name>Zn(2+)</name>
        <dbReference type="ChEBI" id="CHEBI:29105"/>
        <label>1</label>
    </ligand>
</feature>
<gene>
    <name evidence="12 14" type="primary">priA</name>
    <name evidence="14" type="ORF">GTOL_11886</name>
</gene>
<dbReference type="GO" id="GO:0006269">
    <property type="term" value="P:DNA replication, synthesis of primer"/>
    <property type="evidence" value="ECO:0007669"/>
    <property type="project" value="UniProtKB-KW"/>
</dbReference>
<dbReference type="SUPFAM" id="SSF52540">
    <property type="entry name" value="P-loop containing nucleoside triphosphate hydrolases"/>
    <property type="match status" value="2"/>
</dbReference>
<comment type="subunit">
    <text evidence="12">Component of the replication restart primosome.</text>
</comment>
<accession>A0A916N0J5</accession>
<dbReference type="FunFam" id="3.40.50.300:FF:000489">
    <property type="entry name" value="Primosome assembly protein PriA"/>
    <property type="match status" value="1"/>
</dbReference>
<dbReference type="Pfam" id="PF17764">
    <property type="entry name" value="PriA_3primeBD"/>
    <property type="match status" value="1"/>
</dbReference>
<evidence type="ECO:0000256" key="11">
    <source>
        <dbReference type="ARBA" id="ARBA00048988"/>
    </source>
</evidence>
<evidence type="ECO:0000256" key="4">
    <source>
        <dbReference type="ARBA" id="ARBA00022741"/>
    </source>
</evidence>
<dbReference type="FunFam" id="3.40.1440.60:FF:000001">
    <property type="entry name" value="Primosomal protein N"/>
    <property type="match status" value="1"/>
</dbReference>
<evidence type="ECO:0000256" key="9">
    <source>
        <dbReference type="ARBA" id="ARBA00023125"/>
    </source>
</evidence>
<keyword evidence="7 12" id="KW-0862">Zinc</keyword>
<evidence type="ECO:0000256" key="10">
    <source>
        <dbReference type="ARBA" id="ARBA00023235"/>
    </source>
</evidence>
<feature type="binding site" evidence="12">
    <location>
        <position position="395"/>
    </location>
    <ligand>
        <name>Zn(2+)</name>
        <dbReference type="ChEBI" id="CHEBI:29105"/>
        <label>2</label>
    </ligand>
</feature>
<dbReference type="InterPro" id="IPR014001">
    <property type="entry name" value="Helicase_ATP-bd"/>
</dbReference>
<dbReference type="InterPro" id="IPR042115">
    <property type="entry name" value="PriA_3primeBD_sf"/>
</dbReference>
<dbReference type="InterPro" id="IPR011545">
    <property type="entry name" value="DEAD/DEAH_box_helicase_dom"/>
</dbReference>
<dbReference type="AlphaFoldDB" id="A0A916N0J5"/>
<dbReference type="InterPro" id="IPR027417">
    <property type="entry name" value="P-loop_NTPase"/>
</dbReference>
<evidence type="ECO:0000313" key="15">
    <source>
        <dbReference type="Proteomes" id="UP000742786"/>
    </source>
</evidence>
<comment type="catalytic activity">
    <reaction evidence="12">
        <text>Couples ATP hydrolysis with the unwinding of duplex DNA by translocating in the 3'-5' direction.</text>
        <dbReference type="EC" id="5.6.2.4"/>
    </reaction>
</comment>
<keyword evidence="6 12" id="KW-0347">Helicase</keyword>
<dbReference type="GO" id="GO:0005524">
    <property type="term" value="F:ATP binding"/>
    <property type="evidence" value="ECO:0007669"/>
    <property type="project" value="UniProtKB-UniRule"/>
</dbReference>
<evidence type="ECO:0000256" key="6">
    <source>
        <dbReference type="ARBA" id="ARBA00022806"/>
    </source>
</evidence>
<dbReference type="Pfam" id="PF00270">
    <property type="entry name" value="DEAD"/>
    <property type="match status" value="1"/>
</dbReference>
<keyword evidence="9 12" id="KW-0238">DNA-binding</keyword>
<dbReference type="GO" id="GO:0016787">
    <property type="term" value="F:hydrolase activity"/>
    <property type="evidence" value="ECO:0007669"/>
    <property type="project" value="UniProtKB-KW"/>
</dbReference>
<dbReference type="Pfam" id="PF18074">
    <property type="entry name" value="PriA_C"/>
    <property type="match status" value="1"/>
</dbReference>
<keyword evidence="15" id="KW-1185">Reference proteome</keyword>
<keyword evidence="3 12" id="KW-0479">Metal-binding</keyword>
<reference evidence="14" key="1">
    <citation type="submission" date="2021-04" db="EMBL/GenBank/DDBJ databases">
        <authorList>
            <person name="Hornung B."/>
        </authorList>
    </citation>
    <scope>NUCLEOTIDE SEQUENCE</scope>
    <source>
        <strain evidence="14">G5G6</strain>
    </source>
</reference>
<evidence type="ECO:0000256" key="5">
    <source>
        <dbReference type="ARBA" id="ARBA00022801"/>
    </source>
</evidence>
<keyword evidence="10 12" id="KW-0413">Isomerase</keyword>
<dbReference type="CDD" id="cd17929">
    <property type="entry name" value="DEXHc_priA"/>
    <property type="match status" value="1"/>
</dbReference>
<dbReference type="RefSeq" id="WP_220635894.1">
    <property type="nucleotide sequence ID" value="NZ_CAJQUM010000001.1"/>
</dbReference>
<keyword evidence="5 12" id="KW-0378">Hydrolase</keyword>
<feature type="binding site" evidence="12">
    <location>
        <position position="405"/>
    </location>
    <ligand>
        <name>Zn(2+)</name>
        <dbReference type="ChEBI" id="CHEBI:29105"/>
        <label>1</label>
    </ligand>
</feature>
<feature type="binding site" evidence="12">
    <location>
        <position position="368"/>
    </location>
    <ligand>
        <name>Zn(2+)</name>
        <dbReference type="ChEBI" id="CHEBI:29105"/>
        <label>1</label>
    </ligand>
</feature>
<evidence type="ECO:0000313" key="14">
    <source>
        <dbReference type="EMBL" id="CAG4884003.1"/>
    </source>
</evidence>
<dbReference type="NCBIfam" id="TIGR00595">
    <property type="entry name" value="priA"/>
    <property type="match status" value="1"/>
</dbReference>
<dbReference type="InterPro" id="IPR041222">
    <property type="entry name" value="PriA_3primeBD"/>
</dbReference>
<dbReference type="Pfam" id="PF18319">
    <property type="entry name" value="Zn_ribbon_PriA"/>
    <property type="match status" value="1"/>
</dbReference>
<proteinExistence type="inferred from homology"/>
<name>A0A916N0J5_9PROT</name>
<sequence length="661" mass="73256">MSIVQVALDVPLPRLFDYLLDIGAAPEIGRCVSVPFGSGQKIGLILGITRSSDQPSEKLKQVSQVLDNFPLLPKDWLALCEFCARYYQHPLGEVVHFALPPLLRRGKLPRAVKDKRTTIETASPKPRLLPEQQAAVDAIIAARGFETFLLHGITGSGKTEVYLHAIDALLQAGKQALMLVPEIALTPQLEQRVAARFPSARIVSAHSGVANAARSRAFLDALEGRADIVLGTRLAVFMPLPRLGLIVIDEEHDGSFKQQEGLRYSARDVAIFRAKQMNVPIVLGSATPALETFHHARSGRYRLLELSQRAVAESLPTVSTIDTRREKLQGGMSQALLNAIRTRLERHEQSLIFLNRRGYAPVLACPACGWISHCRRCAANLVLHLVDKRLRCHHCGIEAGIPHHCPDCGNLDIHPFGRGTQRLEQSLGEHFPTARILRVDRDSADSPKKWRALLDTIHAGDAEIIVGTQMLAKGHDFPKLTLVGVVGADTALFAADFRAPERLFSQLMQVGGRSGRAELHGQVLIQTEYPDHPLYRALADHDYARFAAAQLKEREQAGFPPFTHQAMLRADAPAMAQSIAFLEQARSVANEKANTAPAINIYDPVPMRLSRLANRERAQLLVESPNRPLLQNFLAAWTRTIRVLKTPRDLRWHVDVDPMEF</sequence>
<keyword evidence="4 12" id="KW-0547">Nucleotide-binding</keyword>
<protein>
    <recommendedName>
        <fullName evidence="12">Replication restart protein PriA</fullName>
    </recommendedName>
    <alternativeName>
        <fullName evidence="12">ATP-dependent DNA helicase PriA</fullName>
        <ecNumber evidence="12">5.6.2.4</ecNumber>
    </alternativeName>
    <alternativeName>
        <fullName evidence="12">DNA 3'-5' helicase PriA</fullName>
    </alternativeName>
</protein>
<dbReference type="PROSITE" id="PS51192">
    <property type="entry name" value="HELICASE_ATP_BIND_1"/>
    <property type="match status" value="1"/>
</dbReference>
<dbReference type="GO" id="GO:0008270">
    <property type="term" value="F:zinc ion binding"/>
    <property type="evidence" value="ECO:0007669"/>
    <property type="project" value="UniProtKB-UniRule"/>
</dbReference>
<evidence type="ECO:0000256" key="7">
    <source>
        <dbReference type="ARBA" id="ARBA00022833"/>
    </source>
</evidence>
<dbReference type="SMART" id="SM00487">
    <property type="entry name" value="DEXDc"/>
    <property type="match status" value="1"/>
</dbReference>
<dbReference type="GO" id="GO:0043138">
    <property type="term" value="F:3'-5' DNA helicase activity"/>
    <property type="evidence" value="ECO:0007669"/>
    <property type="project" value="UniProtKB-EC"/>
</dbReference>
<evidence type="ECO:0000256" key="2">
    <source>
        <dbReference type="ARBA" id="ARBA00022705"/>
    </source>
</evidence>
<comment type="cofactor">
    <cofactor evidence="12">
        <name>Zn(2+)</name>
        <dbReference type="ChEBI" id="CHEBI:29105"/>
    </cofactor>
    <text evidence="12">Binds 2 zinc ions per subunit.</text>
</comment>
<comment type="function">
    <text evidence="12">Initiates the restart of stalled replication forks, which reloads the replicative helicase on sites other than the origin of replication. Recognizes and binds to abandoned replication forks and remodels them to uncover a helicase loading site. Promotes assembly of the primosome at these replication forks.</text>
</comment>
<dbReference type="NCBIfam" id="NF004067">
    <property type="entry name" value="PRK05580.1-4"/>
    <property type="match status" value="1"/>
</dbReference>
<comment type="similarity">
    <text evidence="12">Belongs to the helicase family. PriA subfamily.</text>
</comment>
<dbReference type="PANTHER" id="PTHR30580">
    <property type="entry name" value="PRIMOSOMAL PROTEIN N"/>
    <property type="match status" value="1"/>
</dbReference>
<dbReference type="InterPro" id="IPR040498">
    <property type="entry name" value="PriA_CRR"/>
</dbReference>
<comment type="caution">
    <text evidence="14">The sequence shown here is derived from an EMBL/GenBank/DDBJ whole genome shotgun (WGS) entry which is preliminary data.</text>
</comment>
<feature type="binding site" evidence="12">
    <location>
        <position position="365"/>
    </location>
    <ligand>
        <name>Zn(2+)</name>
        <dbReference type="ChEBI" id="CHEBI:29105"/>
        <label>1</label>
    </ligand>
</feature>
<evidence type="ECO:0000256" key="3">
    <source>
        <dbReference type="ARBA" id="ARBA00022723"/>
    </source>
</evidence>
<evidence type="ECO:0000256" key="1">
    <source>
        <dbReference type="ARBA" id="ARBA00022515"/>
    </source>
</evidence>
<dbReference type="EMBL" id="CAJQUM010000001">
    <property type="protein sequence ID" value="CAG4884003.1"/>
    <property type="molecule type" value="Genomic_DNA"/>
</dbReference>
<dbReference type="GO" id="GO:0003677">
    <property type="term" value="F:DNA binding"/>
    <property type="evidence" value="ECO:0007669"/>
    <property type="project" value="UniProtKB-UniRule"/>
</dbReference>
<feature type="binding site" evidence="12">
    <location>
        <position position="377"/>
    </location>
    <ligand>
        <name>Zn(2+)</name>
        <dbReference type="ChEBI" id="CHEBI:29105"/>
        <label>2</label>
    </ligand>
</feature>
<evidence type="ECO:0000256" key="12">
    <source>
        <dbReference type="HAMAP-Rule" id="MF_00983"/>
    </source>
</evidence>
<keyword evidence="8 12" id="KW-0067">ATP-binding</keyword>